<dbReference type="EMBL" id="SPHZ02000012">
    <property type="protein sequence ID" value="KAF0889243.1"/>
    <property type="molecule type" value="Genomic_DNA"/>
</dbReference>
<name>A0A6G1BPE1_9ORYZ</name>
<reference evidence="2 3" key="1">
    <citation type="submission" date="2019-11" db="EMBL/GenBank/DDBJ databases">
        <title>Whole genome sequence of Oryza granulata.</title>
        <authorList>
            <person name="Li W."/>
        </authorList>
    </citation>
    <scope>NUCLEOTIDE SEQUENCE [LARGE SCALE GENOMIC DNA]</scope>
    <source>
        <strain evidence="3">cv. Menghai</strain>
        <tissue evidence="2">Leaf</tissue>
    </source>
</reference>
<protein>
    <submittedName>
        <fullName evidence="2">Uncharacterized protein</fullName>
    </submittedName>
</protein>
<proteinExistence type="predicted"/>
<dbReference type="AlphaFoldDB" id="A0A6G1BPE1"/>
<accession>A0A6G1BPE1</accession>
<evidence type="ECO:0000313" key="2">
    <source>
        <dbReference type="EMBL" id="KAF0889243.1"/>
    </source>
</evidence>
<feature type="region of interest" description="Disordered" evidence="1">
    <location>
        <begin position="1"/>
        <end position="38"/>
    </location>
</feature>
<comment type="caution">
    <text evidence="2">The sequence shown here is derived from an EMBL/GenBank/DDBJ whole genome shotgun (WGS) entry which is preliminary data.</text>
</comment>
<gene>
    <name evidence="2" type="ORF">E2562_022492</name>
</gene>
<dbReference type="Proteomes" id="UP000479710">
    <property type="component" value="Unassembled WGS sequence"/>
</dbReference>
<sequence>MPAALFLSPARRLGPPLGSPSTPPSTSDPVPDSPLHSAGFAACRRRGLPSLSPGPLGDALLKMPLQTYI</sequence>
<keyword evidence="3" id="KW-1185">Reference proteome</keyword>
<organism evidence="2 3">
    <name type="scientific">Oryza meyeriana var. granulata</name>
    <dbReference type="NCBI Taxonomy" id="110450"/>
    <lineage>
        <taxon>Eukaryota</taxon>
        <taxon>Viridiplantae</taxon>
        <taxon>Streptophyta</taxon>
        <taxon>Embryophyta</taxon>
        <taxon>Tracheophyta</taxon>
        <taxon>Spermatophyta</taxon>
        <taxon>Magnoliopsida</taxon>
        <taxon>Liliopsida</taxon>
        <taxon>Poales</taxon>
        <taxon>Poaceae</taxon>
        <taxon>BOP clade</taxon>
        <taxon>Oryzoideae</taxon>
        <taxon>Oryzeae</taxon>
        <taxon>Oryzinae</taxon>
        <taxon>Oryza</taxon>
        <taxon>Oryza meyeriana</taxon>
    </lineage>
</organism>
<evidence type="ECO:0000256" key="1">
    <source>
        <dbReference type="SAM" id="MobiDB-lite"/>
    </source>
</evidence>
<feature type="compositionally biased region" description="Low complexity" evidence="1">
    <location>
        <begin position="24"/>
        <end position="34"/>
    </location>
</feature>
<evidence type="ECO:0000313" key="3">
    <source>
        <dbReference type="Proteomes" id="UP000479710"/>
    </source>
</evidence>